<evidence type="ECO:0000259" key="5">
    <source>
        <dbReference type="PROSITE" id="PS51352"/>
    </source>
</evidence>
<dbReference type="GO" id="GO:0017004">
    <property type="term" value="P:cytochrome complex assembly"/>
    <property type="evidence" value="ECO:0007669"/>
    <property type="project" value="UniProtKB-KW"/>
</dbReference>
<dbReference type="PANTHER" id="PTHR42852">
    <property type="entry name" value="THIOL:DISULFIDE INTERCHANGE PROTEIN DSBE"/>
    <property type="match status" value="1"/>
</dbReference>
<dbReference type="GO" id="GO:0030313">
    <property type="term" value="C:cell envelope"/>
    <property type="evidence" value="ECO:0007669"/>
    <property type="project" value="UniProtKB-SubCell"/>
</dbReference>
<protein>
    <recommendedName>
        <fullName evidence="5">Thioredoxin domain-containing protein</fullName>
    </recommendedName>
</protein>
<evidence type="ECO:0000256" key="1">
    <source>
        <dbReference type="ARBA" id="ARBA00004196"/>
    </source>
</evidence>
<dbReference type="InterPro" id="IPR050553">
    <property type="entry name" value="Thioredoxin_ResA/DsbE_sf"/>
</dbReference>
<comment type="subcellular location">
    <subcellularLocation>
        <location evidence="1">Cell envelope</location>
    </subcellularLocation>
</comment>
<keyword evidence="2" id="KW-0201">Cytochrome c-type biogenesis</keyword>
<proteinExistence type="predicted"/>
<sequence length="466" mass="53141">MKNQEVTMNKLISLVAILLFFSCETEKTIDYAIISGKLENSNVKSVKLIGFELEKEISINDVDNSFSDTLYLDGPAYFDLQFGRTYATIYLKNGDELNITADTEDFDKTIRYSGDGSKKNQYLTAKSFDEKKLRPPMPELYSLDEQAFKNILKDIELSHLKLLEDASIMDTDFIALEKDNLKYESFLFMNDYEAAHRYFSNQPEFKVSSSFFPEDFKSMTFDNEAIYSKTNIYRSLARNALLKNIYQKLGDNPELATVNALEILEDIKIPALKNDILKSLQGTLISPTTANLDSFFDYFIANTASEEDKATLVNQYENAKRLMKGQPSPQFVNYENHKGGETSLSDLRGKYVYIDVWATWCGPCIKEIPSLKEVEKKYHNKNIEFVSTSIDQSKDHDTWVQMVTDKNLGGVQLLADNAGQSKFVQDYDIQGIPHFVLIDPEGNIISADAPRPSDPRLIELFEKLDI</sequence>
<keyword evidence="7" id="KW-1185">Reference proteome</keyword>
<dbReference type="PANTHER" id="PTHR42852:SF6">
    <property type="entry name" value="THIOL:DISULFIDE INTERCHANGE PROTEIN DSBE"/>
    <property type="match status" value="1"/>
</dbReference>
<dbReference type="AlphaFoldDB" id="A0A265UTK1"/>
<name>A0A265UTK1_9FLAO</name>
<dbReference type="InterPro" id="IPR013740">
    <property type="entry name" value="Redoxin"/>
</dbReference>
<dbReference type="RefSeq" id="WP_094968392.1">
    <property type="nucleotide sequence ID" value="NZ_NGJN01000004.1"/>
</dbReference>
<evidence type="ECO:0000313" key="6">
    <source>
        <dbReference type="EMBL" id="OZV68626.1"/>
    </source>
</evidence>
<dbReference type="InterPro" id="IPR036249">
    <property type="entry name" value="Thioredoxin-like_sf"/>
</dbReference>
<keyword evidence="4" id="KW-0676">Redox-active center</keyword>
<evidence type="ECO:0000256" key="3">
    <source>
        <dbReference type="ARBA" id="ARBA00023157"/>
    </source>
</evidence>
<dbReference type="Pfam" id="PF08534">
    <property type="entry name" value="Redoxin"/>
    <property type="match status" value="1"/>
</dbReference>
<dbReference type="Proteomes" id="UP000216840">
    <property type="component" value="Unassembled WGS sequence"/>
</dbReference>
<dbReference type="Gene3D" id="3.40.30.10">
    <property type="entry name" value="Glutaredoxin"/>
    <property type="match status" value="1"/>
</dbReference>
<reference evidence="6 7" key="1">
    <citation type="submission" date="2017-05" db="EMBL/GenBank/DDBJ databases">
        <title>The draft genome sequence of Idiomarina salinarum WNB302.</title>
        <authorList>
            <person name="Sun Y."/>
            <person name="Chen B."/>
            <person name="Du Z."/>
        </authorList>
    </citation>
    <scope>NUCLEOTIDE SEQUENCE [LARGE SCALE GENOMIC DNA]</scope>
    <source>
        <strain evidence="6 7">WNB302</strain>
    </source>
</reference>
<dbReference type="GO" id="GO:0016491">
    <property type="term" value="F:oxidoreductase activity"/>
    <property type="evidence" value="ECO:0007669"/>
    <property type="project" value="InterPro"/>
</dbReference>
<dbReference type="InterPro" id="IPR013766">
    <property type="entry name" value="Thioredoxin_domain"/>
</dbReference>
<keyword evidence="3" id="KW-1015">Disulfide bond</keyword>
<dbReference type="EMBL" id="NGJN01000004">
    <property type="protein sequence ID" value="OZV68626.1"/>
    <property type="molecule type" value="Genomic_DNA"/>
</dbReference>
<accession>A0A265UTK1</accession>
<dbReference type="PROSITE" id="PS51352">
    <property type="entry name" value="THIOREDOXIN_2"/>
    <property type="match status" value="1"/>
</dbReference>
<dbReference type="OrthoDB" id="743079at2"/>
<evidence type="ECO:0000256" key="2">
    <source>
        <dbReference type="ARBA" id="ARBA00022748"/>
    </source>
</evidence>
<comment type="caution">
    <text evidence="6">The sequence shown here is derived from an EMBL/GenBank/DDBJ whole genome shotgun (WGS) entry which is preliminary data.</text>
</comment>
<dbReference type="CDD" id="cd02966">
    <property type="entry name" value="TlpA_like_family"/>
    <property type="match status" value="1"/>
</dbReference>
<dbReference type="SUPFAM" id="SSF52833">
    <property type="entry name" value="Thioredoxin-like"/>
    <property type="match status" value="1"/>
</dbReference>
<feature type="domain" description="Thioredoxin" evidence="5">
    <location>
        <begin position="322"/>
        <end position="466"/>
    </location>
</feature>
<gene>
    <name evidence="6" type="ORF">CA834_09170</name>
</gene>
<organism evidence="6 7">
    <name type="scientific">Winogradskyella aurantia</name>
    <dbReference type="NCBI Taxonomy" id="1915063"/>
    <lineage>
        <taxon>Bacteria</taxon>
        <taxon>Pseudomonadati</taxon>
        <taxon>Bacteroidota</taxon>
        <taxon>Flavobacteriia</taxon>
        <taxon>Flavobacteriales</taxon>
        <taxon>Flavobacteriaceae</taxon>
        <taxon>Winogradskyella</taxon>
    </lineage>
</organism>
<evidence type="ECO:0000256" key="4">
    <source>
        <dbReference type="ARBA" id="ARBA00023284"/>
    </source>
</evidence>
<evidence type="ECO:0000313" key="7">
    <source>
        <dbReference type="Proteomes" id="UP000216840"/>
    </source>
</evidence>
<dbReference type="PROSITE" id="PS51257">
    <property type="entry name" value="PROKAR_LIPOPROTEIN"/>
    <property type="match status" value="1"/>
</dbReference>